<name>A0A1G8P365_9LACT</name>
<dbReference type="AlphaFoldDB" id="A0A1G8P365"/>
<organism evidence="1 2">
    <name type="scientific">Dolosicoccus paucivorans</name>
    <dbReference type="NCBI Taxonomy" id="84521"/>
    <lineage>
        <taxon>Bacteria</taxon>
        <taxon>Bacillati</taxon>
        <taxon>Bacillota</taxon>
        <taxon>Bacilli</taxon>
        <taxon>Lactobacillales</taxon>
        <taxon>Aerococcaceae</taxon>
        <taxon>Dolosicoccus</taxon>
    </lineage>
</organism>
<comment type="caution">
    <text evidence="1">The sequence shown here is derived from an EMBL/GenBank/DDBJ whole genome shotgun (WGS) entry which is preliminary data.</text>
</comment>
<reference evidence="1 2" key="1">
    <citation type="submission" date="2017-09" db="EMBL/GenBank/DDBJ databases">
        <title>Bacterial strain isolated from the female urinary microbiota.</title>
        <authorList>
            <person name="Thomas-White K."/>
            <person name="Kumar N."/>
            <person name="Forster S."/>
            <person name="Putonti C."/>
            <person name="Lawley T."/>
            <person name="Wolfe A.J."/>
        </authorList>
    </citation>
    <scope>NUCLEOTIDE SEQUENCE [LARGE SCALE GENOMIC DNA]</scope>
    <source>
        <strain evidence="1 2">UMB0852</strain>
    </source>
</reference>
<protein>
    <submittedName>
        <fullName evidence="1">Type II-A CRISPR-associated protein Csn2</fullName>
    </submittedName>
</protein>
<dbReference type="Pfam" id="PF09711">
    <property type="entry name" value="Cas_Csn2"/>
    <property type="match status" value="1"/>
</dbReference>
<keyword evidence="2" id="KW-1185">Reference proteome</keyword>
<dbReference type="InterPro" id="IPR010146">
    <property type="entry name" value="CRISPR-assoc_prot_Csn2-typ"/>
</dbReference>
<dbReference type="InterPro" id="IPR038600">
    <property type="entry name" value="Csn2_sf"/>
</dbReference>
<evidence type="ECO:0000313" key="1">
    <source>
        <dbReference type="EMBL" id="PMC58444.1"/>
    </source>
</evidence>
<dbReference type="Proteomes" id="UP000235682">
    <property type="component" value="Unassembled WGS sequence"/>
</dbReference>
<dbReference type="EMBL" id="PNHE01000014">
    <property type="protein sequence ID" value="PMC58444.1"/>
    <property type="molecule type" value="Genomic_DNA"/>
</dbReference>
<evidence type="ECO:0000313" key="2">
    <source>
        <dbReference type="Proteomes" id="UP000235682"/>
    </source>
</evidence>
<dbReference type="Gene3D" id="3.40.50.11940">
    <property type="match status" value="1"/>
</dbReference>
<proteinExistence type="predicted"/>
<dbReference type="RefSeq" id="WP_092086638.1">
    <property type="nucleotide sequence ID" value="NZ_FNEL01000062.1"/>
</dbReference>
<dbReference type="NCBIfam" id="TIGR01866">
    <property type="entry name" value="cas_Csn2"/>
    <property type="match status" value="1"/>
</dbReference>
<accession>A0A1G8P365</accession>
<sequence length="220" mass="26204">MKLIYNKLIHPIHWNQDTILKLTIENKAFYRKFLMELTEQIKNKDEAPFKVMKEGEDVTAKLNVMVDLFHLENTEVAILNSLRTQLVKYLQADYEKVTALKQTIVEIFRECYFDQEFDVFVGDELNLRTFAKVLDISVDFDAPTLVERLVNYIEISHRLELYKVFMLVNLSLYLNKEEIKLFKKEMVQKKIPIILLEFDHTHSSEWETNFIVTENLSELF</sequence>
<gene>
    <name evidence="1" type="primary">csn2</name>
    <name evidence="1" type="ORF">CJ205_04440</name>
</gene>
<dbReference type="STRING" id="84521.SAMN04487994_10621"/>